<feature type="transmembrane region" description="Helical" evidence="1">
    <location>
        <begin position="256"/>
        <end position="274"/>
    </location>
</feature>
<evidence type="ECO:0000313" key="4">
    <source>
        <dbReference type="EMBL" id="MFC5453695.1"/>
    </source>
</evidence>
<feature type="domain" description="SGNH" evidence="3">
    <location>
        <begin position="420"/>
        <end position="637"/>
    </location>
</feature>
<feature type="transmembrane region" description="Helical" evidence="1">
    <location>
        <begin position="200"/>
        <end position="221"/>
    </location>
</feature>
<sequence>MTAQTDSSPAPSFSYRPDVDGLRALAVLPVLLFHAGLGCRGGFVGVDVFFVISGYVISSLILREISAGSFSMLQFWERRIRRIMPALTFMVVAVLVAAWLFSLPEDFLRIGKSVLAQALMGANFYFWKDGNYFDLGADTKPLLHTWSLAVEEQFYLLFPLLLTYLVRARPGSWQRWLGGITLGSVVLCVALSYSSHNQRAAFYLLPARAWELLLGVLLAVYRGRFPAGRLVRETAGVLGLALIGLAVLGYDETTRFPGVAALVPCLGAGLVIASSDARLSLAGRLLSWRPFVFIGLVSYPLYLWHWPLLVFAKYLSVYELTTVARVGLLLASFVLAVISWKCIETPFRQRRWLSERRQIFTFGGAVTCVFIASALMVSALKGIPSRYPASALAYAASRNSHGFREVISTDNALAGNFTELGSAGRAQPIHVLVWGDSHAMAITPAIDKLCREHQRRGVLAGFHSTPPVLDYITPREFGLGQLAPKVAASVVAFAAREHIPHVIMTAKWDAFAASAEFRADLIATVRALMSAGSQVLLLRDVPAPGFDVPRIAALTTLRGGDIHSLGLSKEKHQQAHAALEPTFAELTRMGATVIDPADLFLNPHGIYGVLKNDQILYYDSHHLTREGAALLSPLFEPVFAEK</sequence>
<gene>
    <name evidence="4" type="ORF">ACFQDI_02405</name>
</gene>
<feature type="transmembrane region" description="Helical" evidence="1">
    <location>
        <begin position="286"/>
        <end position="305"/>
    </location>
</feature>
<evidence type="ECO:0000259" key="2">
    <source>
        <dbReference type="Pfam" id="PF01757"/>
    </source>
</evidence>
<dbReference type="Pfam" id="PF01757">
    <property type="entry name" value="Acyl_transf_3"/>
    <property type="match status" value="1"/>
</dbReference>
<feature type="transmembrane region" description="Helical" evidence="1">
    <location>
        <begin position="43"/>
        <end position="62"/>
    </location>
</feature>
<keyword evidence="4" id="KW-0012">Acyltransferase</keyword>
<feature type="domain" description="Acyltransferase 3" evidence="2">
    <location>
        <begin position="18"/>
        <end position="339"/>
    </location>
</feature>
<dbReference type="PANTHER" id="PTHR23028">
    <property type="entry name" value="ACETYLTRANSFERASE"/>
    <property type="match status" value="1"/>
</dbReference>
<protein>
    <submittedName>
        <fullName evidence="4">Acyltransferase family protein</fullName>
        <ecNumber evidence="4">2.3.1.-</ecNumber>
    </submittedName>
</protein>
<evidence type="ECO:0000256" key="1">
    <source>
        <dbReference type="SAM" id="Phobius"/>
    </source>
</evidence>
<keyword evidence="4" id="KW-0808">Transferase</keyword>
<dbReference type="SUPFAM" id="SSF52266">
    <property type="entry name" value="SGNH hydrolase"/>
    <property type="match status" value="1"/>
</dbReference>
<feature type="transmembrane region" description="Helical" evidence="1">
    <location>
        <begin position="143"/>
        <end position="164"/>
    </location>
</feature>
<dbReference type="PANTHER" id="PTHR23028:SF53">
    <property type="entry name" value="ACYL_TRANSF_3 DOMAIN-CONTAINING PROTEIN"/>
    <property type="match status" value="1"/>
</dbReference>
<proteinExistence type="predicted"/>
<reference evidence="5" key="1">
    <citation type="journal article" date="2019" name="Int. J. Syst. Evol. Microbiol.">
        <title>The Global Catalogue of Microorganisms (GCM) 10K type strain sequencing project: providing services to taxonomists for standard genome sequencing and annotation.</title>
        <authorList>
            <consortium name="The Broad Institute Genomics Platform"/>
            <consortium name="The Broad Institute Genome Sequencing Center for Infectious Disease"/>
            <person name="Wu L."/>
            <person name="Ma J."/>
        </authorList>
    </citation>
    <scope>NUCLEOTIDE SEQUENCE [LARGE SCALE GENOMIC DNA]</scope>
    <source>
        <strain evidence="5">CGMCC 4.1469</strain>
    </source>
</reference>
<dbReference type="InterPro" id="IPR002656">
    <property type="entry name" value="Acyl_transf_3_dom"/>
</dbReference>
<feature type="transmembrane region" description="Helical" evidence="1">
    <location>
        <begin position="317"/>
        <end position="338"/>
    </location>
</feature>
<dbReference type="Proteomes" id="UP001596052">
    <property type="component" value="Unassembled WGS sequence"/>
</dbReference>
<evidence type="ECO:0000259" key="3">
    <source>
        <dbReference type="Pfam" id="PF19040"/>
    </source>
</evidence>
<keyword evidence="1" id="KW-1133">Transmembrane helix</keyword>
<comment type="caution">
    <text evidence="4">The sequence shown here is derived from an EMBL/GenBank/DDBJ whole genome shotgun (WGS) entry which is preliminary data.</text>
</comment>
<dbReference type="InterPro" id="IPR043968">
    <property type="entry name" value="SGNH"/>
</dbReference>
<keyword evidence="5" id="KW-1185">Reference proteome</keyword>
<feature type="transmembrane region" description="Helical" evidence="1">
    <location>
        <begin position="21"/>
        <end position="37"/>
    </location>
</feature>
<feature type="transmembrane region" description="Helical" evidence="1">
    <location>
        <begin position="359"/>
        <end position="380"/>
    </location>
</feature>
<name>A0ABW0KK56_9BACT</name>
<dbReference type="RefSeq" id="WP_377163019.1">
    <property type="nucleotide sequence ID" value="NZ_JBHSMQ010000001.1"/>
</dbReference>
<evidence type="ECO:0000313" key="5">
    <source>
        <dbReference type="Proteomes" id="UP001596052"/>
    </source>
</evidence>
<feature type="transmembrane region" description="Helical" evidence="1">
    <location>
        <begin position="176"/>
        <end position="194"/>
    </location>
</feature>
<dbReference type="EMBL" id="JBHSMQ010000001">
    <property type="protein sequence ID" value="MFC5453695.1"/>
    <property type="molecule type" value="Genomic_DNA"/>
</dbReference>
<dbReference type="EC" id="2.3.1.-" evidence="4"/>
<organism evidence="4 5">
    <name type="scientific">Prosthecobacter fluviatilis</name>
    <dbReference type="NCBI Taxonomy" id="445931"/>
    <lineage>
        <taxon>Bacteria</taxon>
        <taxon>Pseudomonadati</taxon>
        <taxon>Verrucomicrobiota</taxon>
        <taxon>Verrucomicrobiia</taxon>
        <taxon>Verrucomicrobiales</taxon>
        <taxon>Verrucomicrobiaceae</taxon>
        <taxon>Prosthecobacter</taxon>
    </lineage>
</organism>
<dbReference type="GO" id="GO:0016746">
    <property type="term" value="F:acyltransferase activity"/>
    <property type="evidence" value="ECO:0007669"/>
    <property type="project" value="UniProtKB-KW"/>
</dbReference>
<accession>A0ABW0KK56</accession>
<keyword evidence="1" id="KW-0472">Membrane</keyword>
<keyword evidence="1" id="KW-0812">Transmembrane</keyword>
<feature type="transmembrane region" description="Helical" evidence="1">
    <location>
        <begin position="83"/>
        <end position="101"/>
    </location>
</feature>
<dbReference type="InterPro" id="IPR050879">
    <property type="entry name" value="Acyltransferase_3"/>
</dbReference>
<dbReference type="Pfam" id="PF19040">
    <property type="entry name" value="SGNH"/>
    <property type="match status" value="1"/>
</dbReference>
<feature type="transmembrane region" description="Helical" evidence="1">
    <location>
        <begin position="233"/>
        <end position="250"/>
    </location>
</feature>